<keyword evidence="3" id="KW-1185">Reference proteome</keyword>
<organism evidence="2 3">
    <name type="scientific">Cercophora newfieldiana</name>
    <dbReference type="NCBI Taxonomy" id="92897"/>
    <lineage>
        <taxon>Eukaryota</taxon>
        <taxon>Fungi</taxon>
        <taxon>Dikarya</taxon>
        <taxon>Ascomycota</taxon>
        <taxon>Pezizomycotina</taxon>
        <taxon>Sordariomycetes</taxon>
        <taxon>Sordariomycetidae</taxon>
        <taxon>Sordariales</taxon>
        <taxon>Lasiosphaeriaceae</taxon>
        <taxon>Cercophora</taxon>
    </lineage>
</organism>
<comment type="caution">
    <text evidence="2">The sequence shown here is derived from an EMBL/GenBank/DDBJ whole genome shotgun (WGS) entry which is preliminary data.</text>
</comment>
<feature type="non-terminal residue" evidence="2">
    <location>
        <position position="1"/>
    </location>
</feature>
<dbReference type="PANTHER" id="PTHR33112">
    <property type="entry name" value="DOMAIN PROTEIN, PUTATIVE-RELATED"/>
    <property type="match status" value="1"/>
</dbReference>
<feature type="non-terminal residue" evidence="2">
    <location>
        <position position="177"/>
    </location>
</feature>
<evidence type="ECO:0000313" key="2">
    <source>
        <dbReference type="EMBL" id="KAK0648011.1"/>
    </source>
</evidence>
<protein>
    <submittedName>
        <fullName evidence="2">Heterokaryon incompatibility protein-domain-containing protein</fullName>
    </submittedName>
</protein>
<dbReference type="EMBL" id="JAULSV010000003">
    <property type="protein sequence ID" value="KAK0648011.1"/>
    <property type="molecule type" value="Genomic_DNA"/>
</dbReference>
<dbReference type="InterPro" id="IPR010730">
    <property type="entry name" value="HET"/>
</dbReference>
<dbReference type="Proteomes" id="UP001174936">
    <property type="component" value="Unassembled WGS sequence"/>
</dbReference>
<proteinExistence type="predicted"/>
<evidence type="ECO:0000313" key="3">
    <source>
        <dbReference type="Proteomes" id="UP001174936"/>
    </source>
</evidence>
<feature type="domain" description="Heterokaryon incompatibility" evidence="1">
    <location>
        <begin position="21"/>
        <end position="160"/>
    </location>
</feature>
<reference evidence="2" key="1">
    <citation type="submission" date="2023-06" db="EMBL/GenBank/DDBJ databases">
        <title>Genome-scale phylogeny and comparative genomics of the fungal order Sordariales.</title>
        <authorList>
            <consortium name="Lawrence Berkeley National Laboratory"/>
            <person name="Hensen N."/>
            <person name="Bonometti L."/>
            <person name="Westerberg I."/>
            <person name="Brannstrom I.O."/>
            <person name="Guillou S."/>
            <person name="Cros-Aarteil S."/>
            <person name="Calhoun S."/>
            <person name="Haridas S."/>
            <person name="Kuo A."/>
            <person name="Mondo S."/>
            <person name="Pangilinan J."/>
            <person name="Riley R."/>
            <person name="Labutti K."/>
            <person name="Andreopoulos B."/>
            <person name="Lipzen A."/>
            <person name="Chen C."/>
            <person name="Yanf M."/>
            <person name="Daum C."/>
            <person name="Ng V."/>
            <person name="Clum A."/>
            <person name="Steindorff A."/>
            <person name="Ohm R."/>
            <person name="Martin F."/>
            <person name="Silar P."/>
            <person name="Natvig D."/>
            <person name="Lalanne C."/>
            <person name="Gautier V."/>
            <person name="Ament-Velasquez S.L."/>
            <person name="Kruys A."/>
            <person name="Hutchinson M.I."/>
            <person name="Powell A.J."/>
            <person name="Barry K."/>
            <person name="Miller A.N."/>
            <person name="Grigoriev I.V."/>
            <person name="Debuchy R."/>
            <person name="Gladieux P."/>
            <person name="Thoren M.H."/>
            <person name="Johannesson H."/>
        </authorList>
    </citation>
    <scope>NUCLEOTIDE SEQUENCE</scope>
    <source>
        <strain evidence="2">SMH2532-1</strain>
    </source>
</reference>
<accession>A0AA39YAI7</accession>
<gene>
    <name evidence="2" type="ORF">B0T16DRAFT_307048</name>
</gene>
<dbReference type="AlphaFoldDB" id="A0AA39YAI7"/>
<dbReference type="PANTHER" id="PTHR33112:SF1">
    <property type="entry name" value="HETEROKARYON INCOMPATIBILITY DOMAIN-CONTAINING PROTEIN"/>
    <property type="match status" value="1"/>
</dbReference>
<evidence type="ECO:0000259" key="1">
    <source>
        <dbReference type="Pfam" id="PF06985"/>
    </source>
</evidence>
<sequence length="177" mass="19719">HMKLVDCATRTLVAAEPHMRYLALSYVWGKGPPESYRYPDLPAKLPPTVDDAITATLGLGLRYIWVDRYCIWQDDPVHKSTQILHMTQIYGNAVATIAAAAGTDPSHGLPGVSTTRSRIFGRQYVGRAGPRLLASGSIHNRHKDAISASVWDTRAWTFQEVTLSTRIFFFSDLEVSF</sequence>
<name>A0AA39YAI7_9PEZI</name>
<dbReference type="Pfam" id="PF06985">
    <property type="entry name" value="HET"/>
    <property type="match status" value="1"/>
</dbReference>